<dbReference type="Pfam" id="PF00155">
    <property type="entry name" value="Aminotran_1_2"/>
    <property type="match status" value="1"/>
</dbReference>
<feature type="domain" description="Aminotransferase class I/classII large" evidence="6">
    <location>
        <begin position="39"/>
        <end position="420"/>
    </location>
</feature>
<dbReference type="PROSITE" id="PS00599">
    <property type="entry name" value="AA_TRANSFER_CLASS_2"/>
    <property type="match status" value="1"/>
</dbReference>
<proteinExistence type="inferred from homology"/>
<keyword evidence="3" id="KW-0808">Transferase</keyword>
<evidence type="ECO:0000256" key="3">
    <source>
        <dbReference type="ARBA" id="ARBA00022679"/>
    </source>
</evidence>
<comment type="similarity">
    <text evidence="2">Belongs to the class-II pyridoxal-phosphate-dependent aminotransferase family. BioF subfamily.</text>
</comment>
<dbReference type="InterPro" id="IPR015421">
    <property type="entry name" value="PyrdxlP-dep_Trfase_major"/>
</dbReference>
<sequence length="440" mass="47713">MTQSRETSGLEKVLAARLADRQARSQLRRLTSFPSSTADFSSNSYLSLQLVPELRQAYISLLERHASSSPTGPLFGSGGSRLLDGNTPFAESLEAQIAAFHHAPASLLFNSGFDANVGLFSCVPQPGDIIVYDELIHASVHDGMRTSRAAQRIPFRHNTVMSRGCDKDQGPGSLERVITDLIQGERGEAIKRGRNAVFVAVEGVYSMDGDIAPLEQINSCVTRLLPAGNGHIIVDEAHSTGLFGDQGRGLVCEYGLEDSVFARVHTFGKAMGASGAAVLCTPVVREYLINYARTLIYTTAMPLPGLASIKVTYDFLASGKADVLRANLRNIVTRAHELLLAICTRHKTAPELLHVDPDVPRSPIIALLTGQPRSLATYCQQRGLIVRPIVAPTVPKGRERVRVCLHAANSLAQVTALAQAVEDWVWHHKTAETIPTKTRL</sequence>
<dbReference type="Gene3D" id="3.40.640.10">
    <property type="entry name" value="Type I PLP-dependent aspartate aminotransferase-like (Major domain)"/>
    <property type="match status" value="1"/>
</dbReference>
<dbReference type="STRING" id="1093900.A0A507BIB6"/>
<comment type="cofactor">
    <cofactor evidence="1 5">
        <name>pyridoxal 5'-phosphate</name>
        <dbReference type="ChEBI" id="CHEBI:597326"/>
    </cofactor>
</comment>
<evidence type="ECO:0000256" key="2">
    <source>
        <dbReference type="ARBA" id="ARBA00010008"/>
    </source>
</evidence>
<dbReference type="Gene3D" id="3.90.1150.10">
    <property type="entry name" value="Aspartate Aminotransferase, domain 1"/>
    <property type="match status" value="1"/>
</dbReference>
<dbReference type="PANTHER" id="PTHR13693">
    <property type="entry name" value="CLASS II AMINOTRANSFERASE/8-AMINO-7-OXONONANOATE SYNTHASE"/>
    <property type="match status" value="1"/>
</dbReference>
<evidence type="ECO:0000313" key="8">
    <source>
        <dbReference type="Proteomes" id="UP000319257"/>
    </source>
</evidence>
<dbReference type="InterPro" id="IPR015424">
    <property type="entry name" value="PyrdxlP-dep_Trfase"/>
</dbReference>
<dbReference type="SUPFAM" id="SSF53383">
    <property type="entry name" value="PLP-dependent transferases"/>
    <property type="match status" value="1"/>
</dbReference>
<protein>
    <recommendedName>
        <fullName evidence="6">Aminotransferase class I/classII large domain-containing protein</fullName>
    </recommendedName>
</protein>
<dbReference type="InParanoid" id="A0A507BIB6"/>
<accession>A0A507BIB6</accession>
<keyword evidence="8" id="KW-1185">Reference proteome</keyword>
<name>A0A507BIB6_9PEZI</name>
<evidence type="ECO:0000256" key="1">
    <source>
        <dbReference type="ARBA" id="ARBA00001933"/>
    </source>
</evidence>
<dbReference type="InterPro" id="IPR015422">
    <property type="entry name" value="PyrdxlP-dep_Trfase_small"/>
</dbReference>
<dbReference type="GeneID" id="41971426"/>
<comment type="caution">
    <text evidence="7">The sequence shown here is derived from an EMBL/GenBank/DDBJ whole genome shotgun (WGS) entry which is preliminary data.</text>
</comment>
<dbReference type="PANTHER" id="PTHR13693:SF77">
    <property type="entry name" value="8-AMINO-7-OXONONANOATE SYNTHASE"/>
    <property type="match status" value="1"/>
</dbReference>
<dbReference type="Proteomes" id="UP000319257">
    <property type="component" value="Unassembled WGS sequence"/>
</dbReference>
<evidence type="ECO:0000256" key="4">
    <source>
        <dbReference type="ARBA" id="ARBA00022898"/>
    </source>
</evidence>
<evidence type="ECO:0000259" key="6">
    <source>
        <dbReference type="Pfam" id="PF00155"/>
    </source>
</evidence>
<dbReference type="EMBL" id="SKBQ01000018">
    <property type="protein sequence ID" value="TPX16330.1"/>
    <property type="molecule type" value="Genomic_DNA"/>
</dbReference>
<dbReference type="InterPro" id="IPR050087">
    <property type="entry name" value="AON_synthase_class-II"/>
</dbReference>
<evidence type="ECO:0000256" key="5">
    <source>
        <dbReference type="RuleBase" id="RU003693"/>
    </source>
</evidence>
<dbReference type="GO" id="GO:0030170">
    <property type="term" value="F:pyridoxal phosphate binding"/>
    <property type="evidence" value="ECO:0007669"/>
    <property type="project" value="InterPro"/>
</dbReference>
<dbReference type="GO" id="GO:0009102">
    <property type="term" value="P:biotin biosynthetic process"/>
    <property type="evidence" value="ECO:0007669"/>
    <property type="project" value="TreeGrafter"/>
</dbReference>
<dbReference type="OrthoDB" id="2382073at2759"/>
<organism evidence="7 8">
    <name type="scientific">Thyridium curvatum</name>
    <dbReference type="NCBI Taxonomy" id="1093900"/>
    <lineage>
        <taxon>Eukaryota</taxon>
        <taxon>Fungi</taxon>
        <taxon>Dikarya</taxon>
        <taxon>Ascomycota</taxon>
        <taxon>Pezizomycotina</taxon>
        <taxon>Sordariomycetes</taxon>
        <taxon>Sordariomycetidae</taxon>
        <taxon>Thyridiales</taxon>
        <taxon>Thyridiaceae</taxon>
        <taxon>Thyridium</taxon>
    </lineage>
</organism>
<dbReference type="AlphaFoldDB" id="A0A507BIB6"/>
<keyword evidence="4 5" id="KW-0663">Pyridoxal phosphate</keyword>
<evidence type="ECO:0000313" key="7">
    <source>
        <dbReference type="EMBL" id="TPX16330.1"/>
    </source>
</evidence>
<reference evidence="7 8" key="1">
    <citation type="submission" date="2019-06" db="EMBL/GenBank/DDBJ databases">
        <title>Draft genome sequence of the filamentous fungus Phialemoniopsis curvata isolated from diesel fuel.</title>
        <authorList>
            <person name="Varaljay V.A."/>
            <person name="Lyon W.J."/>
            <person name="Crouch A.L."/>
            <person name="Drake C.E."/>
            <person name="Hollomon J.M."/>
            <person name="Nadeau L.J."/>
            <person name="Nunn H.S."/>
            <person name="Stevenson B.S."/>
            <person name="Bojanowski C.L."/>
            <person name="Crookes-Goodson W.J."/>
        </authorList>
    </citation>
    <scope>NUCLEOTIDE SEQUENCE [LARGE SCALE GENOMIC DNA]</scope>
    <source>
        <strain evidence="7 8">D216</strain>
    </source>
</reference>
<dbReference type="RefSeq" id="XP_030998041.1">
    <property type="nucleotide sequence ID" value="XM_031138338.1"/>
</dbReference>
<dbReference type="GO" id="GO:0016740">
    <property type="term" value="F:transferase activity"/>
    <property type="evidence" value="ECO:0007669"/>
    <property type="project" value="UniProtKB-KW"/>
</dbReference>
<dbReference type="InterPro" id="IPR001917">
    <property type="entry name" value="Aminotrans_II_pyridoxalP_BS"/>
</dbReference>
<dbReference type="InterPro" id="IPR004839">
    <property type="entry name" value="Aminotransferase_I/II_large"/>
</dbReference>
<gene>
    <name evidence="7" type="ORF">E0L32_003979</name>
</gene>